<evidence type="ECO:0000256" key="1">
    <source>
        <dbReference type="SAM" id="Phobius"/>
    </source>
</evidence>
<dbReference type="HOGENOM" id="CLU_009683_4_0_1"/>
<accession>H8ZFW5</accession>
<name>H8ZFW5_NEMA1</name>
<dbReference type="Proteomes" id="UP000005622">
    <property type="component" value="Unassembled WGS sequence"/>
</dbReference>
<sequence>MDNKTESRVKKHIYVERKTRLCFHIAEKHSESKGARRSFLGLSIRVLFALFVFSIQQVCAMLTRNDAEKLQQMLVYEEKDVEWVVNPYGPLSPFGLYVYNKTGYVHIRRFFNTYIDAYYNISGKNNNQFIRDPTNDQAYFSYSDGSEVPKEVKEYYTTLINMFPSPNQAISIYPKEDCKDSFTLFLKSNSVKKHAHTILAALLLRTEEIHIPLSIEYNKTKIPYLAWKGGAHEAENFSLEIAVPCSEIQEDDFRKRRCELLQYKSEQVIKFFLRMNSLAQSGIKDSMATEEKIGFWEDEFCDSKSWLIQSYIYYYLETKEDAACFNRTLYTMLDEHIKKCERENRDKQKIISEKFLERCFMQCDSLSDVLEYWRKIEELEGTIEVPKKKRLLPFTDSEHTPIRTTVDVQICDDTHLTTDVFLTDVESALLGLFCCFAYDPDYHIYSVGHMKNSPNAVRDFFSNIPSSLPIYILNREIGVQENLNRINPLGSIKLLPGKEIPMDVQQAWKNIVRDYCSADLRFNESNAGNALAGGILNVLTAILQLAGEYNEVNKRKIKSFKDGLLLMIISGTTNDRIVEDIQEYTETLFASLSRRCTSCKGLVEWYEYKSDESERKRERKIFISFISFGIHINGNEIDLYGSMQIYYAHKNQAQPIILHLMNADITHLEIGKKVVKLDKSKAEAREKIKKDLKVPLIEDSFIQHILFDYIEKIESYTLTEYVIANPYIAKSEELEYCDKIICLHYMQPTQYISATKYGVVDCLLNRMYITPNYIRTILDKERYLNNILICTPVSSIENLLFLIVCISSRRGNIYDNLKEIQKATQKSSMPRDDITIKVMVKIVSILLRCSADIDLANVLAAYAQIYWGSDKMCIAKIVEKHPRQKDRILKCLDRHMTVKRRKSAKKRKMIMRRKPRMNPKRIYTA</sequence>
<dbReference type="EMBL" id="JH604641">
    <property type="protein sequence ID" value="EHY64517.1"/>
    <property type="molecule type" value="Genomic_DNA"/>
</dbReference>
<organism evidence="2">
    <name type="scientific">Nematocida ausubeli (strain ATCC PRA-371 / ERTm2)</name>
    <name type="common">Nematode killer fungus</name>
    <dbReference type="NCBI Taxonomy" id="1913371"/>
    <lineage>
        <taxon>Eukaryota</taxon>
        <taxon>Fungi</taxon>
        <taxon>Fungi incertae sedis</taxon>
        <taxon>Microsporidia</taxon>
        <taxon>Nematocida</taxon>
    </lineage>
</organism>
<dbReference type="AlphaFoldDB" id="H8ZFW5"/>
<keyword evidence="1" id="KW-0812">Transmembrane</keyword>
<keyword evidence="1" id="KW-0472">Membrane</keyword>
<proteinExistence type="predicted"/>
<feature type="transmembrane region" description="Helical" evidence="1">
    <location>
        <begin position="38"/>
        <end position="55"/>
    </location>
</feature>
<gene>
    <name evidence="2" type="ORF">NERG_02486</name>
</gene>
<keyword evidence="1" id="KW-1133">Transmembrane helix</keyword>
<evidence type="ECO:0000313" key="2">
    <source>
        <dbReference type="EMBL" id="EHY64517.1"/>
    </source>
</evidence>
<protein>
    <submittedName>
        <fullName evidence="2">Uncharacterized protein</fullName>
    </submittedName>
</protein>
<reference evidence="2" key="1">
    <citation type="submission" date="2011-03" db="EMBL/GenBank/DDBJ databases">
        <title>The Genome Sequence of Nematocida sp1 strain ERTm2.</title>
        <authorList>
            <consortium name="The Broad Institute Genome Sequencing Platform"/>
            <consortium name="The Broad Institute Genome Sequencing Center for Infectious Disease"/>
            <person name="Cuomo C."/>
            <person name="Troemel E."/>
            <person name="Young S.K."/>
            <person name="Zeng Q."/>
            <person name="Gargeya S."/>
            <person name="Fitzgerald M."/>
            <person name="Haas B."/>
            <person name="Abouelleil A."/>
            <person name="Alvarado L."/>
            <person name="Arachchi H.M."/>
            <person name="Berlin A."/>
            <person name="Brown A."/>
            <person name="Chapman S.B."/>
            <person name="Chen Z."/>
            <person name="Dunbar C."/>
            <person name="Freedman E."/>
            <person name="Gearin G."/>
            <person name="Gellesch M."/>
            <person name="Goldberg J."/>
            <person name="Griggs A."/>
            <person name="Gujja S."/>
            <person name="Heilman E.R."/>
            <person name="Heiman D."/>
            <person name="Howarth C."/>
            <person name="Larson L."/>
            <person name="Lui A."/>
            <person name="MacDonald P.J.P."/>
            <person name="Mehta T."/>
            <person name="Montmayeur A."/>
            <person name="Murphy C."/>
            <person name="Neiman D."/>
            <person name="Pearson M."/>
            <person name="Priest M."/>
            <person name="Roberts A."/>
            <person name="Saif S."/>
            <person name="Shea T."/>
            <person name="Shenoy N."/>
            <person name="Sisk P."/>
            <person name="Stolte C."/>
            <person name="Sykes S."/>
            <person name="White J."/>
            <person name="Yandava C."/>
            <person name="Wortman J."/>
            <person name="Nusbaum C."/>
            <person name="Birren B."/>
        </authorList>
    </citation>
    <scope>NUCLEOTIDE SEQUENCE</scope>
    <source>
        <strain evidence="2">ERTm2</strain>
    </source>
</reference>